<keyword evidence="1" id="KW-1133">Transmembrane helix</keyword>
<keyword evidence="3" id="KW-1185">Reference proteome</keyword>
<dbReference type="STRING" id="1121266.SAMN02745883_00680"/>
<dbReference type="RefSeq" id="WP_072965977.1">
    <property type="nucleotide sequence ID" value="NZ_FRAJ01000005.1"/>
</dbReference>
<evidence type="ECO:0000313" key="2">
    <source>
        <dbReference type="EMBL" id="SHJ87914.1"/>
    </source>
</evidence>
<organism evidence="2 3">
    <name type="scientific">Caminicella sporogenes DSM 14501</name>
    <dbReference type="NCBI Taxonomy" id="1121266"/>
    <lineage>
        <taxon>Bacteria</taxon>
        <taxon>Bacillati</taxon>
        <taxon>Bacillota</taxon>
        <taxon>Clostridia</taxon>
        <taxon>Peptostreptococcales</taxon>
        <taxon>Caminicellaceae</taxon>
        <taxon>Caminicella</taxon>
    </lineage>
</organism>
<protein>
    <submittedName>
        <fullName evidence="2">Bacteriophage holin of superfamily 6 (Holin_LLH)</fullName>
    </submittedName>
</protein>
<keyword evidence="1" id="KW-0812">Transmembrane</keyword>
<evidence type="ECO:0000256" key="1">
    <source>
        <dbReference type="SAM" id="Phobius"/>
    </source>
</evidence>
<keyword evidence="1" id="KW-0472">Membrane</keyword>
<dbReference type="AlphaFoldDB" id="A0A1M6MWW4"/>
<dbReference type="EMBL" id="FRAJ01000005">
    <property type="protein sequence ID" value="SHJ87914.1"/>
    <property type="molecule type" value="Genomic_DNA"/>
</dbReference>
<feature type="transmembrane region" description="Helical" evidence="1">
    <location>
        <begin position="6"/>
        <end position="26"/>
    </location>
</feature>
<gene>
    <name evidence="2" type="ORF">SAMN02745883_00680</name>
</gene>
<evidence type="ECO:0000313" key="3">
    <source>
        <dbReference type="Proteomes" id="UP000184082"/>
    </source>
</evidence>
<sequence length="116" mass="13470">MLDFIKLYWDSILLVLLVVAGLLYLYKQGKKEFVRKVVLSLVIQAEKALGSGTGELKYAMVVEKVYSVLPTILRFLITKKELDKLIEEAVQYMKKYLSTERNLLGYENEYLTTLRN</sequence>
<proteinExistence type="predicted"/>
<reference evidence="2 3" key="1">
    <citation type="submission" date="2016-11" db="EMBL/GenBank/DDBJ databases">
        <authorList>
            <person name="Jaros S."/>
            <person name="Januszkiewicz K."/>
            <person name="Wedrychowicz H."/>
        </authorList>
    </citation>
    <scope>NUCLEOTIDE SEQUENCE [LARGE SCALE GENOMIC DNA]</scope>
    <source>
        <strain evidence="2 3">DSM 14501</strain>
    </source>
</reference>
<name>A0A1M6MWW4_9FIRM</name>
<accession>A0A1M6MWW4</accession>
<dbReference type="Proteomes" id="UP000184082">
    <property type="component" value="Unassembled WGS sequence"/>
</dbReference>